<evidence type="ECO:0000259" key="8">
    <source>
        <dbReference type="Pfam" id="PF20684"/>
    </source>
</evidence>
<evidence type="ECO:0000313" key="10">
    <source>
        <dbReference type="Proteomes" id="UP001166286"/>
    </source>
</evidence>
<feature type="compositionally biased region" description="Acidic residues" evidence="6">
    <location>
        <begin position="341"/>
        <end position="351"/>
    </location>
</feature>
<name>A0AA39QSU0_9LECA</name>
<feature type="transmembrane region" description="Helical" evidence="7">
    <location>
        <begin position="179"/>
        <end position="203"/>
    </location>
</feature>
<dbReference type="Pfam" id="PF20684">
    <property type="entry name" value="Fung_rhodopsin"/>
    <property type="match status" value="1"/>
</dbReference>
<feature type="transmembrane region" description="Helical" evidence="7">
    <location>
        <begin position="53"/>
        <end position="78"/>
    </location>
</feature>
<dbReference type="InterPro" id="IPR049326">
    <property type="entry name" value="Rhodopsin_dom_fungi"/>
</dbReference>
<comment type="similarity">
    <text evidence="5">Belongs to the SAT4 family.</text>
</comment>
<evidence type="ECO:0000256" key="2">
    <source>
        <dbReference type="ARBA" id="ARBA00022692"/>
    </source>
</evidence>
<evidence type="ECO:0000256" key="3">
    <source>
        <dbReference type="ARBA" id="ARBA00022989"/>
    </source>
</evidence>
<evidence type="ECO:0000256" key="7">
    <source>
        <dbReference type="SAM" id="Phobius"/>
    </source>
</evidence>
<keyword evidence="3 7" id="KW-1133">Transmembrane helix</keyword>
<reference evidence="9" key="1">
    <citation type="submission" date="2023-03" db="EMBL/GenBank/DDBJ databases">
        <title>Complete genome of Cladonia borealis.</title>
        <authorList>
            <person name="Park H."/>
        </authorList>
    </citation>
    <scope>NUCLEOTIDE SEQUENCE</scope>
    <source>
        <strain evidence="9">ANT050790</strain>
    </source>
</reference>
<dbReference type="EMBL" id="JAFEKC020000024">
    <property type="protein sequence ID" value="KAK0507246.1"/>
    <property type="molecule type" value="Genomic_DNA"/>
</dbReference>
<feature type="region of interest" description="Disordered" evidence="6">
    <location>
        <begin position="298"/>
        <end position="351"/>
    </location>
</feature>
<keyword evidence="2 7" id="KW-0812">Transmembrane</keyword>
<keyword evidence="4 7" id="KW-0472">Membrane</keyword>
<evidence type="ECO:0000313" key="9">
    <source>
        <dbReference type="EMBL" id="KAK0507246.1"/>
    </source>
</evidence>
<proteinExistence type="inferred from homology"/>
<dbReference type="GO" id="GO:0016020">
    <property type="term" value="C:membrane"/>
    <property type="evidence" value="ECO:0007669"/>
    <property type="project" value="UniProtKB-SubCell"/>
</dbReference>
<comment type="subcellular location">
    <subcellularLocation>
        <location evidence="1">Membrane</location>
        <topology evidence="1">Multi-pass membrane protein</topology>
    </subcellularLocation>
</comment>
<dbReference type="InterPro" id="IPR052337">
    <property type="entry name" value="SAT4-like"/>
</dbReference>
<feature type="transmembrane region" description="Helical" evidence="7">
    <location>
        <begin position="133"/>
        <end position="152"/>
    </location>
</feature>
<dbReference type="AlphaFoldDB" id="A0AA39QSU0"/>
<comment type="caution">
    <text evidence="9">The sequence shown here is derived from an EMBL/GenBank/DDBJ whole genome shotgun (WGS) entry which is preliminary data.</text>
</comment>
<feature type="transmembrane region" description="Helical" evidence="7">
    <location>
        <begin position="98"/>
        <end position="121"/>
    </location>
</feature>
<dbReference type="PANTHER" id="PTHR33048:SF155">
    <property type="entry name" value="INTEGRAL MEMBRANE PROTEIN"/>
    <property type="match status" value="1"/>
</dbReference>
<evidence type="ECO:0000256" key="5">
    <source>
        <dbReference type="ARBA" id="ARBA00038359"/>
    </source>
</evidence>
<keyword evidence="10" id="KW-1185">Reference proteome</keyword>
<evidence type="ECO:0000256" key="6">
    <source>
        <dbReference type="SAM" id="MobiDB-lite"/>
    </source>
</evidence>
<sequence>MADLGLSPPPGGDEDRGHILLIVGSIFATVATVTILSRLLTRAMVVKSFGLDDLFINLGAISMIAVAVIGLYLVRYGVGRHQYYVSLTPGLSSKIFKLTYVLEVLIVFSVTFVRLSVAMSLFRIFGHRRIWKLILYSVMIWILLLLVINLVIDLATCKPIKKLWDPLSPGTCWDAKTQAIVGAAIGAANALADFILAFLPTVFMWDVQMHARTKAGICILMGMGVFTGACDVLRVVQLQNVNASDWTWTALDLYIWAFLEDTVGIIAACIPTLRPLFSRPACYPSSIRTFINKVTSRSSKSQSESTHRLNKLSNMRPPPTSHSSSSAKGRVSVEGGQCADASDEEMDMEWY</sequence>
<feature type="domain" description="Rhodopsin" evidence="8">
    <location>
        <begin position="38"/>
        <end position="279"/>
    </location>
</feature>
<accession>A0AA39QSU0</accession>
<feature type="transmembrane region" description="Helical" evidence="7">
    <location>
        <begin position="20"/>
        <end position="41"/>
    </location>
</feature>
<gene>
    <name evidence="9" type="ORF">JMJ35_010284</name>
</gene>
<evidence type="ECO:0000256" key="1">
    <source>
        <dbReference type="ARBA" id="ARBA00004141"/>
    </source>
</evidence>
<feature type="transmembrane region" description="Helical" evidence="7">
    <location>
        <begin position="215"/>
        <end position="234"/>
    </location>
</feature>
<protein>
    <recommendedName>
        <fullName evidence="8">Rhodopsin domain-containing protein</fullName>
    </recommendedName>
</protein>
<organism evidence="9 10">
    <name type="scientific">Cladonia borealis</name>
    <dbReference type="NCBI Taxonomy" id="184061"/>
    <lineage>
        <taxon>Eukaryota</taxon>
        <taxon>Fungi</taxon>
        <taxon>Dikarya</taxon>
        <taxon>Ascomycota</taxon>
        <taxon>Pezizomycotina</taxon>
        <taxon>Lecanoromycetes</taxon>
        <taxon>OSLEUM clade</taxon>
        <taxon>Lecanoromycetidae</taxon>
        <taxon>Lecanorales</taxon>
        <taxon>Lecanorineae</taxon>
        <taxon>Cladoniaceae</taxon>
        <taxon>Cladonia</taxon>
    </lineage>
</organism>
<dbReference type="Proteomes" id="UP001166286">
    <property type="component" value="Unassembled WGS sequence"/>
</dbReference>
<evidence type="ECO:0000256" key="4">
    <source>
        <dbReference type="ARBA" id="ARBA00023136"/>
    </source>
</evidence>
<dbReference type="PANTHER" id="PTHR33048">
    <property type="entry name" value="PTH11-LIKE INTEGRAL MEMBRANE PROTEIN (AFU_ORTHOLOGUE AFUA_5G11245)"/>
    <property type="match status" value="1"/>
</dbReference>
<feature type="transmembrane region" description="Helical" evidence="7">
    <location>
        <begin position="254"/>
        <end position="273"/>
    </location>
</feature>